<dbReference type="NCBIfam" id="TIGR02538">
    <property type="entry name" value="type_IV_pilB"/>
    <property type="match status" value="1"/>
</dbReference>
<feature type="domain" description="Bacterial type II secretion system protein E" evidence="6">
    <location>
        <begin position="377"/>
        <end position="391"/>
    </location>
</feature>
<evidence type="ECO:0000256" key="3">
    <source>
        <dbReference type="ARBA" id="ARBA00022490"/>
    </source>
</evidence>
<evidence type="ECO:0000313" key="7">
    <source>
        <dbReference type="EMBL" id="KDC49675.1"/>
    </source>
</evidence>
<dbReference type="InterPro" id="IPR001482">
    <property type="entry name" value="T2SS/T4SS_dom"/>
</dbReference>
<dbReference type="GO" id="GO:0005524">
    <property type="term" value="F:ATP binding"/>
    <property type="evidence" value="ECO:0007669"/>
    <property type="project" value="UniProtKB-KW"/>
</dbReference>
<dbReference type="SUPFAM" id="SSF52540">
    <property type="entry name" value="P-loop containing nucleoside triphosphate hydrolases"/>
    <property type="match status" value="1"/>
</dbReference>
<dbReference type="EMBL" id="JJNZ01000059">
    <property type="protein sequence ID" value="KDC49675.1"/>
    <property type="molecule type" value="Genomic_DNA"/>
</dbReference>
<dbReference type="Pfam" id="PF05157">
    <property type="entry name" value="MshEN"/>
    <property type="match status" value="1"/>
</dbReference>
<keyword evidence="5" id="KW-0067">ATP-binding</keyword>
<dbReference type="RefSeq" id="WP_033031063.1">
    <property type="nucleotide sequence ID" value="NZ_JJNZ01000059.1"/>
</dbReference>
<dbReference type="Gene3D" id="3.30.450.90">
    <property type="match status" value="1"/>
</dbReference>
<dbReference type="InterPro" id="IPR013374">
    <property type="entry name" value="ATPase_typ4_pilus-assembl_PilB"/>
</dbReference>
<dbReference type="InterPro" id="IPR027417">
    <property type="entry name" value="P-loop_NTPase"/>
</dbReference>
<dbReference type="AlphaFoldDB" id="A0ABD3Y6M7"/>
<dbReference type="FunFam" id="3.40.50.300:FF:000398">
    <property type="entry name" value="Type IV pilus assembly ATPase PilB"/>
    <property type="match status" value="1"/>
</dbReference>
<keyword evidence="4" id="KW-0547">Nucleotide-binding</keyword>
<name>A0ABD3Y6M7_9GAMM</name>
<dbReference type="FunFam" id="3.30.450.90:FF:000001">
    <property type="entry name" value="Type II secretion system ATPase GspE"/>
    <property type="match status" value="1"/>
</dbReference>
<dbReference type="InterPro" id="IPR007831">
    <property type="entry name" value="T2SS_GspE_N"/>
</dbReference>
<evidence type="ECO:0000313" key="8">
    <source>
        <dbReference type="Proteomes" id="UP000027154"/>
    </source>
</evidence>
<keyword evidence="3" id="KW-0963">Cytoplasm</keyword>
<proteinExistence type="inferred from homology"/>
<evidence type="ECO:0000256" key="4">
    <source>
        <dbReference type="ARBA" id="ARBA00022741"/>
    </source>
</evidence>
<dbReference type="Proteomes" id="UP000027154">
    <property type="component" value="Unassembled WGS sequence"/>
</dbReference>
<evidence type="ECO:0000256" key="1">
    <source>
        <dbReference type="ARBA" id="ARBA00004496"/>
    </source>
</evidence>
<comment type="similarity">
    <text evidence="2">Belongs to the GSP E family.</text>
</comment>
<evidence type="ECO:0000259" key="6">
    <source>
        <dbReference type="PROSITE" id="PS00662"/>
    </source>
</evidence>
<dbReference type="Gene3D" id="3.30.300.160">
    <property type="entry name" value="Type II secretion system, protein E, N-terminal domain"/>
    <property type="match status" value="1"/>
</dbReference>
<dbReference type="Pfam" id="PF00437">
    <property type="entry name" value="T2SSE"/>
    <property type="match status" value="1"/>
</dbReference>
<dbReference type="SUPFAM" id="SSF160246">
    <property type="entry name" value="EspE N-terminal domain-like"/>
    <property type="match status" value="1"/>
</dbReference>
<dbReference type="PANTHER" id="PTHR30258:SF1">
    <property type="entry name" value="PROTEIN TRANSPORT PROTEIN HOFB HOMOLOG"/>
    <property type="match status" value="1"/>
</dbReference>
<dbReference type="PROSITE" id="PS00662">
    <property type="entry name" value="T2SP_E"/>
    <property type="match status" value="1"/>
</dbReference>
<comment type="subcellular location">
    <subcellularLocation>
        <location evidence="1">Cytoplasm</location>
    </subcellularLocation>
</comment>
<organism evidence="7 8">
    <name type="scientific">Pseudoalteromonas fuliginea</name>
    <dbReference type="NCBI Taxonomy" id="1872678"/>
    <lineage>
        <taxon>Bacteria</taxon>
        <taxon>Pseudomonadati</taxon>
        <taxon>Pseudomonadota</taxon>
        <taxon>Gammaproteobacteria</taxon>
        <taxon>Alteromonadales</taxon>
        <taxon>Pseudoalteromonadaceae</taxon>
        <taxon>Pseudoalteromonas</taxon>
    </lineage>
</organism>
<accession>A0ABD3Y6M7</accession>
<dbReference type="Gene3D" id="3.40.50.300">
    <property type="entry name" value="P-loop containing nucleotide triphosphate hydrolases"/>
    <property type="match status" value="1"/>
</dbReference>
<dbReference type="GO" id="GO:0005737">
    <property type="term" value="C:cytoplasm"/>
    <property type="evidence" value="ECO:0007669"/>
    <property type="project" value="UniProtKB-SubCell"/>
</dbReference>
<reference evidence="7 8" key="1">
    <citation type="submission" date="2014-04" db="EMBL/GenBank/DDBJ databases">
        <title>Pseudoalteromonas galatheae sp. nov., isolated from a deep-sea polychaete near Canal Concepcion, Chile.</title>
        <authorList>
            <person name="Machado H.R."/>
            <person name="Gram L."/>
            <person name="Vynne N.G."/>
        </authorList>
    </citation>
    <scope>NUCLEOTIDE SEQUENCE [LARGE SCALE GENOMIC DNA]</scope>
    <source>
        <strain evidence="7 8">KMM216</strain>
    </source>
</reference>
<evidence type="ECO:0000256" key="2">
    <source>
        <dbReference type="ARBA" id="ARBA00006611"/>
    </source>
</evidence>
<dbReference type="CDD" id="cd01129">
    <property type="entry name" value="PulE-GspE-like"/>
    <property type="match status" value="1"/>
</dbReference>
<dbReference type="InterPro" id="IPR037257">
    <property type="entry name" value="T2SS_E_N_sf"/>
</dbReference>
<sequence length="558" mass="62227">MNINSPLLRKFITLGRIDADTVKVKQRDFASTAELIAKCGNINSKDLAEQCIDLFRVPYFDLKDFEPARIPAELVKEKLIRKHHILPLVQKGRKVYIAASDPTDYGAFENYEFSTGLSCEIVVVDYIELDKKIDQLLDATGSLNLSDDEFKEFADLESENTKEATPKDDEKDDAPIIVYINKILMDAIKKGASDLHFEPYEHKYRIRFRIDGILHEVASPPNTLATKLSARIKVMSRLDIAEKRKPQDGRIKLKITERKSIDFRVSTMPTLWGEKIVMRILDSSSAMLGIDVLGYEPEQKKLYMDALAQPQGMILVTGPTGSGKTVSLYTGLNILNQPERNISTAEDPVEINLEGINQVQINIKADMTFANALRAFLRQDPDVVMVGEIRDLETAEISIKAAQTGHLVLSTLHTNSAPETITRLLNMGVPAYNVASSISLIIAQRLARRLCPKCKTPEILPNEELTRQGFSEQQISEMTLYAPKGCDSCTDGYKGRVGIYEVMQITPEIAQIIMRGGNSLEIAEVSLKAGFNNLRLSGIRKAADGMTSLAEINRVTSF</sequence>
<evidence type="ECO:0000256" key="5">
    <source>
        <dbReference type="ARBA" id="ARBA00022840"/>
    </source>
</evidence>
<comment type="caution">
    <text evidence="7">The sequence shown here is derived from an EMBL/GenBank/DDBJ whole genome shotgun (WGS) entry which is preliminary data.</text>
</comment>
<gene>
    <name evidence="7" type="ORF">DC53_15765</name>
</gene>
<protein>
    <submittedName>
        <fullName evidence="7">General secretion pathway protein GspE</fullName>
    </submittedName>
</protein>
<dbReference type="PANTHER" id="PTHR30258">
    <property type="entry name" value="TYPE II SECRETION SYSTEM PROTEIN GSPE-RELATED"/>
    <property type="match status" value="1"/>
</dbReference>